<dbReference type="Proteomes" id="UP001194746">
    <property type="component" value="Unassembled WGS sequence"/>
</dbReference>
<dbReference type="SUPFAM" id="SSF50249">
    <property type="entry name" value="Nucleic acid-binding proteins"/>
    <property type="match status" value="1"/>
</dbReference>
<evidence type="ECO:0000256" key="1">
    <source>
        <dbReference type="ARBA" id="ARBA00004574"/>
    </source>
</evidence>
<keyword evidence="2" id="KW-0158">Chromosome</keyword>
<comment type="subcellular location">
    <subcellularLocation>
        <location evidence="1">Chromosome</location>
        <location evidence="1">Telomere</location>
    </subcellularLocation>
</comment>
<reference evidence="6" key="1">
    <citation type="journal article" date="2019" name="Beilstein J. Org. Chem.">
        <title>Nanangenines: drimane sesquiterpenoids as the dominant metabolite cohort of a novel Australian fungus, Aspergillus nanangensis.</title>
        <authorList>
            <person name="Lacey H.J."/>
            <person name="Gilchrist C.L.M."/>
            <person name="Crombie A."/>
            <person name="Kalaitzis J.A."/>
            <person name="Vuong D."/>
            <person name="Rutledge P.J."/>
            <person name="Turner P."/>
            <person name="Pitt J.I."/>
            <person name="Lacey E."/>
            <person name="Chooi Y.H."/>
            <person name="Piggott A.M."/>
        </authorList>
    </citation>
    <scope>NUCLEOTIDE SEQUENCE</scope>
    <source>
        <strain evidence="6">MST-FP2251</strain>
    </source>
</reference>
<accession>A0AAD4CTG0</accession>
<proteinExistence type="predicted"/>
<evidence type="ECO:0000256" key="2">
    <source>
        <dbReference type="ARBA" id="ARBA00022454"/>
    </source>
</evidence>
<protein>
    <recommendedName>
        <fullName evidence="5">CST complex subunit Stn1 N-terminal domain-containing protein</fullName>
    </recommendedName>
</protein>
<reference evidence="6" key="2">
    <citation type="submission" date="2020-02" db="EMBL/GenBank/DDBJ databases">
        <authorList>
            <person name="Gilchrist C.L.M."/>
            <person name="Chooi Y.-H."/>
        </authorList>
    </citation>
    <scope>NUCLEOTIDE SEQUENCE</scope>
    <source>
        <strain evidence="6">MST-FP2251</strain>
    </source>
</reference>
<evidence type="ECO:0000313" key="6">
    <source>
        <dbReference type="EMBL" id="KAF9892133.1"/>
    </source>
</evidence>
<evidence type="ECO:0000313" key="7">
    <source>
        <dbReference type="Proteomes" id="UP001194746"/>
    </source>
</evidence>
<comment type="caution">
    <text evidence="6">The sequence shown here is derived from an EMBL/GenBank/DDBJ whole genome shotgun (WGS) entry which is preliminary data.</text>
</comment>
<sequence>MAAADVHRLKRRPGLAVDQSTFFYHNHPISFVSLVGIIVGRTDVPRRTILTLDDSSGATIEIAVLKAPDPVADTYGINGPTTTTHGGPPAKAQKQQRASHIAATPGTDLDISPLIPGAVVQVKGTLSMFRGTMQLQLERWAMVRDTNAEMLFLDQRSRYLVEVLSSPWRLSKEEIEQLEVDADEEEEKMEEEQARMRRRLRKRAEREEKDAQRIQKSWEREENIRSAEAIYCRDYGVKAMRDIKQKRARG</sequence>
<dbReference type="AlphaFoldDB" id="A0AAD4CTG0"/>
<feature type="domain" description="CST complex subunit Stn1 N-terminal" evidence="5">
    <location>
        <begin position="19"/>
        <end position="63"/>
    </location>
</feature>
<feature type="region of interest" description="Disordered" evidence="4">
    <location>
        <begin position="197"/>
        <end position="218"/>
    </location>
</feature>
<dbReference type="InterPro" id="IPR012340">
    <property type="entry name" value="NA-bd_OB-fold"/>
</dbReference>
<dbReference type="InterPro" id="IPR018856">
    <property type="entry name" value="Stn1_N"/>
</dbReference>
<evidence type="ECO:0000256" key="3">
    <source>
        <dbReference type="ARBA" id="ARBA00022895"/>
    </source>
</evidence>
<keyword evidence="7" id="KW-1185">Reference proteome</keyword>
<keyword evidence="3" id="KW-0779">Telomere</keyword>
<name>A0AAD4CTG0_ASPNN</name>
<dbReference type="EMBL" id="VCAU01000014">
    <property type="protein sequence ID" value="KAF9892133.1"/>
    <property type="molecule type" value="Genomic_DNA"/>
</dbReference>
<evidence type="ECO:0000256" key="4">
    <source>
        <dbReference type="SAM" id="MobiDB-lite"/>
    </source>
</evidence>
<dbReference type="GO" id="GO:0000781">
    <property type="term" value="C:chromosome, telomeric region"/>
    <property type="evidence" value="ECO:0007669"/>
    <property type="project" value="UniProtKB-SubCell"/>
</dbReference>
<dbReference type="Pfam" id="PF10451">
    <property type="entry name" value="Stn1"/>
    <property type="match status" value="1"/>
</dbReference>
<gene>
    <name evidence="6" type="ORF">FE257_002539</name>
</gene>
<organism evidence="6 7">
    <name type="scientific">Aspergillus nanangensis</name>
    <dbReference type="NCBI Taxonomy" id="2582783"/>
    <lineage>
        <taxon>Eukaryota</taxon>
        <taxon>Fungi</taxon>
        <taxon>Dikarya</taxon>
        <taxon>Ascomycota</taxon>
        <taxon>Pezizomycotina</taxon>
        <taxon>Eurotiomycetes</taxon>
        <taxon>Eurotiomycetidae</taxon>
        <taxon>Eurotiales</taxon>
        <taxon>Aspergillaceae</taxon>
        <taxon>Aspergillus</taxon>
        <taxon>Aspergillus subgen. Circumdati</taxon>
    </lineage>
</organism>
<evidence type="ECO:0000259" key="5">
    <source>
        <dbReference type="Pfam" id="PF10451"/>
    </source>
</evidence>
<dbReference type="Gene3D" id="2.40.50.140">
    <property type="entry name" value="Nucleic acid-binding proteins"/>
    <property type="match status" value="1"/>
</dbReference>
<feature type="compositionally biased region" description="Basic and acidic residues" evidence="4">
    <location>
        <begin position="204"/>
        <end position="218"/>
    </location>
</feature>